<evidence type="ECO:0000256" key="12">
    <source>
        <dbReference type="ARBA" id="ARBA00023180"/>
    </source>
</evidence>
<evidence type="ECO:0000256" key="8">
    <source>
        <dbReference type="ARBA" id="ARBA00022989"/>
    </source>
</evidence>
<evidence type="ECO:0000313" key="17">
    <source>
        <dbReference type="Proteomes" id="UP000001194"/>
    </source>
</evidence>
<evidence type="ECO:0000256" key="9">
    <source>
        <dbReference type="ARBA" id="ARBA00023002"/>
    </source>
</evidence>
<reference evidence="16 17" key="1">
    <citation type="journal article" date="2008" name="Nature">
        <title>The genome of Laccaria bicolor provides insights into mycorrhizal symbiosis.</title>
        <authorList>
            <person name="Martin F."/>
            <person name="Aerts A."/>
            <person name="Ahren D."/>
            <person name="Brun A."/>
            <person name="Danchin E.G.J."/>
            <person name="Duchaussoy F."/>
            <person name="Gibon J."/>
            <person name="Kohler A."/>
            <person name="Lindquist E."/>
            <person name="Pereda V."/>
            <person name="Salamov A."/>
            <person name="Shapiro H.J."/>
            <person name="Wuyts J."/>
            <person name="Blaudez D."/>
            <person name="Buee M."/>
            <person name="Brokstein P."/>
            <person name="Canbaeck B."/>
            <person name="Cohen D."/>
            <person name="Courty P.E."/>
            <person name="Coutinho P.M."/>
            <person name="Delaruelle C."/>
            <person name="Detter J.C."/>
            <person name="Deveau A."/>
            <person name="DiFazio S."/>
            <person name="Duplessis S."/>
            <person name="Fraissinet-Tachet L."/>
            <person name="Lucic E."/>
            <person name="Frey-Klett P."/>
            <person name="Fourrey C."/>
            <person name="Feussner I."/>
            <person name="Gay G."/>
            <person name="Grimwood J."/>
            <person name="Hoegger P.J."/>
            <person name="Jain P."/>
            <person name="Kilaru S."/>
            <person name="Labbe J."/>
            <person name="Lin Y.C."/>
            <person name="Legue V."/>
            <person name="Le Tacon F."/>
            <person name="Marmeisse R."/>
            <person name="Melayah D."/>
            <person name="Montanini B."/>
            <person name="Muratet M."/>
            <person name="Nehls U."/>
            <person name="Niculita-Hirzel H."/>
            <person name="Oudot-Le Secq M.P."/>
            <person name="Peter M."/>
            <person name="Quesneville H."/>
            <person name="Rajashekar B."/>
            <person name="Reich M."/>
            <person name="Rouhier N."/>
            <person name="Schmutz J."/>
            <person name="Yin T."/>
            <person name="Chalot M."/>
            <person name="Henrissat B."/>
            <person name="Kuees U."/>
            <person name="Lucas S."/>
            <person name="Van de Peer Y."/>
            <person name="Podila G.K."/>
            <person name="Polle A."/>
            <person name="Pukkila P.J."/>
            <person name="Richardson P.M."/>
            <person name="Rouze P."/>
            <person name="Sanders I.R."/>
            <person name="Stajich J.E."/>
            <person name="Tunlid A."/>
            <person name="Tuskan G."/>
            <person name="Grigoriev I.V."/>
        </authorList>
    </citation>
    <scope>NUCLEOTIDE SEQUENCE [LARGE SCALE GENOMIC DNA]</scope>
    <source>
        <strain evidence="17">S238N-H82 / ATCC MYA-4686</strain>
    </source>
</reference>
<keyword evidence="8 14" id="KW-1133">Transmembrane helix</keyword>
<dbReference type="InterPro" id="IPR013121">
    <property type="entry name" value="Fe_red_NAD-bd_6"/>
</dbReference>
<evidence type="ECO:0000256" key="4">
    <source>
        <dbReference type="ARBA" id="ARBA00022448"/>
    </source>
</evidence>
<dbReference type="InParanoid" id="B0DU87"/>
<protein>
    <recommendedName>
        <fullName evidence="3">ferric-chelate reductase (NADPH)</fullName>
        <ecNumber evidence="3">1.16.1.9</ecNumber>
    </recommendedName>
</protein>
<dbReference type="Pfam" id="PF01794">
    <property type="entry name" value="Ferric_reduct"/>
    <property type="match status" value="1"/>
</dbReference>
<evidence type="ECO:0000256" key="7">
    <source>
        <dbReference type="ARBA" id="ARBA00022982"/>
    </source>
</evidence>
<evidence type="ECO:0000256" key="2">
    <source>
        <dbReference type="ARBA" id="ARBA00006278"/>
    </source>
</evidence>
<evidence type="ECO:0000256" key="5">
    <source>
        <dbReference type="ARBA" id="ARBA00022475"/>
    </source>
</evidence>
<dbReference type="GO" id="GO:0006879">
    <property type="term" value="P:intracellular iron ion homeostasis"/>
    <property type="evidence" value="ECO:0007669"/>
    <property type="project" value="TreeGrafter"/>
</dbReference>
<keyword evidence="17" id="KW-1185">Reference proteome</keyword>
<dbReference type="AlphaFoldDB" id="B0DU87"/>
<evidence type="ECO:0000256" key="1">
    <source>
        <dbReference type="ARBA" id="ARBA00004651"/>
    </source>
</evidence>
<evidence type="ECO:0000256" key="6">
    <source>
        <dbReference type="ARBA" id="ARBA00022692"/>
    </source>
</evidence>
<keyword evidence="12" id="KW-0325">Glycoprotein</keyword>
<dbReference type="Proteomes" id="UP000001194">
    <property type="component" value="Unassembled WGS sequence"/>
</dbReference>
<keyword evidence="10" id="KW-0406">Ion transport</keyword>
<keyword evidence="7" id="KW-0249">Electron transport</keyword>
<dbReference type="EC" id="1.16.1.9" evidence="3"/>
<dbReference type="Gene3D" id="3.40.50.80">
    <property type="entry name" value="Nucleotide-binding domain of ferredoxin-NADP reductase (FNR) module"/>
    <property type="match status" value="1"/>
</dbReference>
<dbReference type="GO" id="GO:0015677">
    <property type="term" value="P:copper ion import"/>
    <property type="evidence" value="ECO:0007669"/>
    <property type="project" value="TreeGrafter"/>
</dbReference>
<feature type="transmembrane region" description="Helical" evidence="14">
    <location>
        <begin position="254"/>
        <end position="279"/>
    </location>
</feature>
<dbReference type="InterPro" id="IPR017927">
    <property type="entry name" value="FAD-bd_FR_type"/>
</dbReference>
<evidence type="ECO:0000256" key="10">
    <source>
        <dbReference type="ARBA" id="ARBA00023065"/>
    </source>
</evidence>
<proteinExistence type="inferred from homology"/>
<comment type="similarity">
    <text evidence="2">Belongs to the ferric reductase (FRE) family.</text>
</comment>
<dbReference type="GO" id="GO:0005886">
    <property type="term" value="C:plasma membrane"/>
    <property type="evidence" value="ECO:0007669"/>
    <property type="project" value="UniProtKB-SubCell"/>
</dbReference>
<dbReference type="CDD" id="cd06186">
    <property type="entry name" value="NOX_Duox_like_FAD_NADP"/>
    <property type="match status" value="1"/>
</dbReference>
<evidence type="ECO:0000259" key="15">
    <source>
        <dbReference type="PROSITE" id="PS51384"/>
    </source>
</evidence>
<dbReference type="PROSITE" id="PS51384">
    <property type="entry name" value="FAD_FR"/>
    <property type="match status" value="1"/>
</dbReference>
<dbReference type="RefSeq" id="XP_001887471.1">
    <property type="nucleotide sequence ID" value="XM_001887436.1"/>
</dbReference>
<dbReference type="InterPro" id="IPR017938">
    <property type="entry name" value="Riboflavin_synthase-like_b-brl"/>
</dbReference>
<dbReference type="KEGG" id="lbc:LACBIDRAFT_310387"/>
<dbReference type="EMBL" id="DS547135">
    <property type="protein sequence ID" value="EDR01861.1"/>
    <property type="molecule type" value="Genomic_DNA"/>
</dbReference>
<evidence type="ECO:0000256" key="13">
    <source>
        <dbReference type="ARBA" id="ARBA00048483"/>
    </source>
</evidence>
<dbReference type="FunCoup" id="B0DU87">
    <property type="interactions" value="183"/>
</dbReference>
<accession>B0DU87</accession>
<comment type="catalytic activity">
    <reaction evidence="13">
        <text>2 a Fe(II)-siderophore + NADP(+) + H(+) = 2 a Fe(III)-siderophore + NADPH</text>
        <dbReference type="Rhea" id="RHEA:28795"/>
        <dbReference type="Rhea" id="RHEA-COMP:11342"/>
        <dbReference type="Rhea" id="RHEA-COMP:11344"/>
        <dbReference type="ChEBI" id="CHEBI:15378"/>
        <dbReference type="ChEBI" id="CHEBI:29033"/>
        <dbReference type="ChEBI" id="CHEBI:29034"/>
        <dbReference type="ChEBI" id="CHEBI:57783"/>
        <dbReference type="ChEBI" id="CHEBI:58349"/>
        <dbReference type="EC" id="1.16.1.9"/>
    </reaction>
</comment>
<dbReference type="InterPro" id="IPR013112">
    <property type="entry name" value="FAD-bd_8"/>
</dbReference>
<dbReference type="GO" id="GO:0006826">
    <property type="term" value="P:iron ion transport"/>
    <property type="evidence" value="ECO:0007669"/>
    <property type="project" value="TreeGrafter"/>
</dbReference>
<keyword evidence="9" id="KW-0560">Oxidoreductase</keyword>
<feature type="transmembrane region" description="Helical" evidence="14">
    <location>
        <begin position="93"/>
        <end position="116"/>
    </location>
</feature>
<dbReference type="InterPro" id="IPR051410">
    <property type="entry name" value="Ferric/Cupric_Reductase"/>
</dbReference>
<sequence length="572" mass="62945">MGEPTVVGIALSNSALDKQLRASRAALYPKEVVGVIAGLIAAVSLFHVLNLFYIFLTRPAKRGAVSLQRIPLAVADVTRSIGFRWTISFGLSYSLNLVEVALTAAYISLLFVFALVNTTSTTGIKFEPHYFGNRAGDIAASQIPIIVALGTRNNIISWITGISYIKLSYLHRMTARVLCVMVWLHALGKMKTGAPATLPLVRVGLFALSSLALLSIVSIRPVRERAYQFFFVVHCVLVLMFLVATYVHLKDIHMAYYGILPAMILWGLDRFMHFARIIIFNFGYFKPTPSTSEDYDASVDVLSPQFLRITLRRPSHFRWAAGQCSYLSFPGVSSWPFEAHPFTISTTYGPDPSPSGNKLIFYARVHDGFTRKLRDRATEGEKFRVFLDGPYDSPPALVGYSTSILIAGGSGIAFILPLLIDLIGQARRGETTCRRVVFVWSIRESENIHWIKDSLSQCLHGFVPGLSVDVQIYITGKYAEGLFPVDSIAEKIEFSGSYSYGFSVPGVSVGIGRPDLQTLLGEEVQEASGPVSVNVCGGRSLAEAVMKAVRYPRPMDILRGGHTVSLFVDGSF</sequence>
<keyword evidence="5" id="KW-1003">Cell membrane</keyword>
<gene>
    <name evidence="16" type="ORF">LACBIDRAFT_310387</name>
</gene>
<feature type="transmembrane region" description="Helical" evidence="14">
    <location>
        <begin position="397"/>
        <end position="420"/>
    </location>
</feature>
<feature type="transmembrane region" description="Helical" evidence="14">
    <location>
        <begin position="226"/>
        <end position="247"/>
    </location>
</feature>
<organism evidence="17">
    <name type="scientific">Laccaria bicolor (strain S238N-H82 / ATCC MYA-4686)</name>
    <name type="common">Bicoloured deceiver</name>
    <name type="synonym">Laccaria laccata var. bicolor</name>
    <dbReference type="NCBI Taxonomy" id="486041"/>
    <lineage>
        <taxon>Eukaryota</taxon>
        <taxon>Fungi</taxon>
        <taxon>Dikarya</taxon>
        <taxon>Basidiomycota</taxon>
        <taxon>Agaricomycotina</taxon>
        <taxon>Agaricomycetes</taxon>
        <taxon>Agaricomycetidae</taxon>
        <taxon>Agaricales</taxon>
        <taxon>Agaricineae</taxon>
        <taxon>Hydnangiaceae</taxon>
        <taxon>Laccaria</taxon>
    </lineage>
</organism>
<dbReference type="SUPFAM" id="SSF63380">
    <property type="entry name" value="Riboflavin synthase domain-like"/>
    <property type="match status" value="1"/>
</dbReference>
<dbReference type="Pfam" id="PF08030">
    <property type="entry name" value="NAD_binding_6"/>
    <property type="match status" value="1"/>
</dbReference>
<evidence type="ECO:0000256" key="11">
    <source>
        <dbReference type="ARBA" id="ARBA00023136"/>
    </source>
</evidence>
<feature type="domain" description="FAD-binding FR-type" evidence="15">
    <location>
        <begin position="289"/>
        <end position="397"/>
    </location>
</feature>
<dbReference type="PANTHER" id="PTHR32361:SF9">
    <property type="entry name" value="FERRIC REDUCTASE TRANSMEMBRANE COMPONENT 3-RELATED"/>
    <property type="match status" value="1"/>
</dbReference>
<dbReference type="InterPro" id="IPR039261">
    <property type="entry name" value="FNR_nucleotide-bd"/>
</dbReference>
<comment type="subcellular location">
    <subcellularLocation>
        <location evidence="1">Cell membrane</location>
        <topology evidence="1">Multi-pass membrane protein</topology>
    </subcellularLocation>
</comment>
<keyword evidence="6 14" id="KW-0812">Transmembrane</keyword>
<evidence type="ECO:0000256" key="14">
    <source>
        <dbReference type="SAM" id="Phobius"/>
    </source>
</evidence>
<keyword evidence="11 14" id="KW-0472">Membrane</keyword>
<evidence type="ECO:0000313" key="16">
    <source>
        <dbReference type="EMBL" id="EDR01861.1"/>
    </source>
</evidence>
<feature type="transmembrane region" description="Helical" evidence="14">
    <location>
        <begin position="200"/>
        <end position="220"/>
    </location>
</feature>
<dbReference type="InterPro" id="IPR013130">
    <property type="entry name" value="Fe3_Rdtase_TM_dom"/>
</dbReference>
<dbReference type="PANTHER" id="PTHR32361">
    <property type="entry name" value="FERRIC/CUPRIC REDUCTASE TRANSMEMBRANE COMPONENT"/>
    <property type="match status" value="1"/>
</dbReference>
<keyword evidence="4" id="KW-0813">Transport</keyword>
<dbReference type="GO" id="GO:0052851">
    <property type="term" value="F:ferric-chelate reductase (NADPH) activity"/>
    <property type="evidence" value="ECO:0007669"/>
    <property type="project" value="UniProtKB-EC"/>
</dbReference>
<dbReference type="OrthoDB" id="17725at2759"/>
<name>B0DU87_LACBS</name>
<dbReference type="STRING" id="486041.B0DU87"/>
<dbReference type="GeneID" id="6083121"/>
<evidence type="ECO:0000256" key="3">
    <source>
        <dbReference type="ARBA" id="ARBA00012668"/>
    </source>
</evidence>
<dbReference type="SUPFAM" id="SSF52343">
    <property type="entry name" value="Ferredoxin reductase-like, C-terminal NADP-linked domain"/>
    <property type="match status" value="1"/>
</dbReference>
<dbReference type="Pfam" id="PF08022">
    <property type="entry name" value="FAD_binding_8"/>
    <property type="match status" value="1"/>
</dbReference>
<dbReference type="SFLD" id="SFLDS00052">
    <property type="entry name" value="Ferric_Reductase_Domain"/>
    <property type="match status" value="1"/>
</dbReference>
<dbReference type="HOGENOM" id="CLU_010365_6_1_1"/>
<feature type="transmembrane region" description="Helical" evidence="14">
    <location>
        <begin position="32"/>
        <end position="56"/>
    </location>
</feature>
<dbReference type="SFLD" id="SFLDG01168">
    <property type="entry name" value="Ferric_reductase_subgroup_(FRE"/>
    <property type="match status" value="1"/>
</dbReference>